<dbReference type="GO" id="GO:0004691">
    <property type="term" value="F:cAMP-dependent protein kinase activity"/>
    <property type="evidence" value="ECO:0007669"/>
    <property type="project" value="TreeGrafter"/>
</dbReference>
<dbReference type="PANTHER" id="PTHR24353">
    <property type="entry name" value="CYCLIC NUCLEOTIDE-DEPENDENT PROTEIN KINASE"/>
    <property type="match status" value="1"/>
</dbReference>
<sequence length="334" mass="36935">MVYPCSFVSIAKKRLEELPWLERDKWHKVRTLAEANYGKVYLAEASLPGLPRVFALKQMRRAAVLANGRRLESAANEIHAALAVARLRLPYVAKVLFAAQDQDHFYLATEYCEHGELFSVLQSKGRFKSEQVLREVSWQVLQTLQALHNTGVAHRDVSLENLLVAADGSLRLIDFGQALLIHSPGRMDGEAPVSPLAEGLPGKDAYRAPETIALQPYLASKLDVFACGILMYTLAVGSYPYSNGNSGYLFPSEELRAERCVRLAPQLRELGFEDCVSPGLLDLLEQMLAPDPEKRITAEEALHHPWLAGTLDGLDALLSEGLDLEGVCVSEDLN</sequence>
<dbReference type="EMBL" id="HBGE01026880">
    <property type="protein sequence ID" value="CAD9118771.1"/>
    <property type="molecule type" value="Transcribed_RNA"/>
</dbReference>
<dbReference type="PROSITE" id="PS50011">
    <property type="entry name" value="PROTEIN_KINASE_DOM"/>
    <property type="match status" value="1"/>
</dbReference>
<evidence type="ECO:0000259" key="6">
    <source>
        <dbReference type="PROSITE" id="PS50011"/>
    </source>
</evidence>
<keyword evidence="2" id="KW-0808">Transferase</keyword>
<dbReference type="GO" id="GO:0005524">
    <property type="term" value="F:ATP binding"/>
    <property type="evidence" value="ECO:0007669"/>
    <property type="project" value="UniProtKB-KW"/>
</dbReference>
<protein>
    <recommendedName>
        <fullName evidence="6">Protein kinase domain-containing protein</fullName>
    </recommendedName>
</protein>
<evidence type="ECO:0000313" key="7">
    <source>
        <dbReference type="EMBL" id="CAD9118771.1"/>
    </source>
</evidence>
<keyword evidence="3" id="KW-0547">Nucleotide-binding</keyword>
<keyword evidence="5" id="KW-0067">ATP-binding</keyword>
<feature type="domain" description="Protein kinase" evidence="6">
    <location>
        <begin position="26"/>
        <end position="307"/>
    </location>
</feature>
<evidence type="ECO:0000256" key="3">
    <source>
        <dbReference type="ARBA" id="ARBA00022741"/>
    </source>
</evidence>
<dbReference type="SUPFAM" id="SSF56112">
    <property type="entry name" value="Protein kinase-like (PK-like)"/>
    <property type="match status" value="1"/>
</dbReference>
<dbReference type="Pfam" id="PF00069">
    <property type="entry name" value="Pkinase"/>
    <property type="match status" value="1"/>
</dbReference>
<dbReference type="PANTHER" id="PTHR24353:SF37">
    <property type="entry name" value="CAMP-DEPENDENT PROTEIN KINASE CATALYTIC SUBUNIT PRKX"/>
    <property type="match status" value="1"/>
</dbReference>
<keyword evidence="1" id="KW-0723">Serine/threonine-protein kinase</keyword>
<reference evidence="7" key="1">
    <citation type="submission" date="2021-01" db="EMBL/GenBank/DDBJ databases">
        <authorList>
            <person name="Corre E."/>
            <person name="Pelletier E."/>
            <person name="Niang G."/>
            <person name="Scheremetjew M."/>
            <person name="Finn R."/>
            <person name="Kale V."/>
            <person name="Holt S."/>
            <person name="Cochrane G."/>
            <person name="Meng A."/>
            <person name="Brown T."/>
            <person name="Cohen L."/>
        </authorList>
    </citation>
    <scope>NUCLEOTIDE SEQUENCE</scope>
    <source>
        <strain evidence="7">OF101</strain>
    </source>
</reference>
<proteinExistence type="predicted"/>
<evidence type="ECO:0000256" key="2">
    <source>
        <dbReference type="ARBA" id="ARBA00022679"/>
    </source>
</evidence>
<dbReference type="Gene3D" id="1.10.510.10">
    <property type="entry name" value="Transferase(Phosphotransferase) domain 1"/>
    <property type="match status" value="1"/>
</dbReference>
<dbReference type="CDD" id="cd00180">
    <property type="entry name" value="PKc"/>
    <property type="match status" value="1"/>
</dbReference>
<dbReference type="AlphaFoldDB" id="A0A7S1Q5U9"/>
<evidence type="ECO:0000256" key="4">
    <source>
        <dbReference type="ARBA" id="ARBA00022777"/>
    </source>
</evidence>
<evidence type="ECO:0000256" key="1">
    <source>
        <dbReference type="ARBA" id="ARBA00022527"/>
    </source>
</evidence>
<organism evidence="7">
    <name type="scientific">Alexandrium catenella</name>
    <name type="common">Red tide dinoflagellate</name>
    <name type="synonym">Gonyaulax catenella</name>
    <dbReference type="NCBI Taxonomy" id="2925"/>
    <lineage>
        <taxon>Eukaryota</taxon>
        <taxon>Sar</taxon>
        <taxon>Alveolata</taxon>
        <taxon>Dinophyceae</taxon>
        <taxon>Gonyaulacales</taxon>
        <taxon>Pyrocystaceae</taxon>
        <taxon>Alexandrium</taxon>
    </lineage>
</organism>
<evidence type="ECO:0000256" key="5">
    <source>
        <dbReference type="ARBA" id="ARBA00022840"/>
    </source>
</evidence>
<name>A0A7S1Q5U9_ALECA</name>
<accession>A0A7S1Q5U9</accession>
<gene>
    <name evidence="7" type="ORF">ACAT0790_LOCUS16164</name>
</gene>
<dbReference type="InterPro" id="IPR011009">
    <property type="entry name" value="Kinase-like_dom_sf"/>
</dbReference>
<keyword evidence="4" id="KW-0418">Kinase</keyword>
<dbReference type="InterPro" id="IPR000719">
    <property type="entry name" value="Prot_kinase_dom"/>
</dbReference>
<dbReference type="GO" id="GO:0005952">
    <property type="term" value="C:cAMP-dependent protein kinase complex"/>
    <property type="evidence" value="ECO:0007669"/>
    <property type="project" value="TreeGrafter"/>
</dbReference>